<feature type="domain" description="Fucosyltransferase C-terminal" evidence="1">
    <location>
        <begin position="166"/>
        <end position="269"/>
    </location>
</feature>
<dbReference type="Gene3D" id="3.40.50.11660">
    <property type="entry name" value="Glycosyl transferase family 10, C-terminal domain"/>
    <property type="match status" value="1"/>
</dbReference>
<dbReference type="RefSeq" id="WP_296966679.1">
    <property type="nucleotide sequence ID" value="NZ_UPYQ01000002.1"/>
</dbReference>
<proteinExistence type="predicted"/>
<dbReference type="AlphaFoldDB" id="A0A212JS49"/>
<dbReference type="SUPFAM" id="SSF53756">
    <property type="entry name" value="UDP-Glycosyltransferase/glycogen phosphorylase"/>
    <property type="match status" value="1"/>
</dbReference>
<reference evidence="2" key="1">
    <citation type="submission" date="2016-04" db="EMBL/GenBank/DDBJ databases">
        <authorList>
            <person name="Evans L.H."/>
            <person name="Alamgir A."/>
            <person name="Owens N."/>
            <person name="Weber N.D."/>
            <person name="Virtaneva K."/>
            <person name="Barbian K."/>
            <person name="Babar A."/>
            <person name="Rosenke K."/>
        </authorList>
    </citation>
    <scope>NUCLEOTIDE SEQUENCE</scope>
    <source>
        <strain evidence="2">92-2</strain>
    </source>
</reference>
<evidence type="ECO:0000313" key="2">
    <source>
        <dbReference type="EMBL" id="SBW02253.1"/>
    </source>
</evidence>
<sequence length="360" mass="40029">MEKRPGPWHCEAFVAESSTLLCYFATIHAAWPWMRQTEDGNGALGRAQFVLPPPAAHSPSSLPSSLETASAWLVVVDEAPAGFSTTVPRERRILFVTEPPEIKKYPRSYLGQFGTVVSPYDLRGVERRSMVISNPCLSWHYGVERSSGRNISKFTNLSELRAFPMPEKTGLISVVCSTKTATSAQRARLALVSMLKERLGDALHVYGREFNPVDDKMSAIAPYKYHVVLENNYLDNFWTEKLSDAWLGWALPLFLGAPNLGAVCPAPGFLPLPLGDLEACVQSILSAIKSHLWEARQAELVLCRNWMLETTNVFARAARMMETAPDYCRRLPALGRPEPIFGAGRDDVAAMYRQVRGEGK</sequence>
<dbReference type="Pfam" id="PF00852">
    <property type="entry name" value="Glyco_transf_10"/>
    <property type="match status" value="1"/>
</dbReference>
<dbReference type="EMBL" id="FLUP01000001">
    <property type="protein sequence ID" value="SBW02253.1"/>
    <property type="molecule type" value="Genomic_DNA"/>
</dbReference>
<gene>
    <name evidence="2" type="ORF">KM92DES2_11631</name>
</gene>
<dbReference type="InterPro" id="IPR038577">
    <property type="entry name" value="GT10-like_C_sf"/>
</dbReference>
<protein>
    <recommendedName>
        <fullName evidence="1">Fucosyltransferase C-terminal domain-containing protein</fullName>
    </recommendedName>
</protein>
<organism evidence="2">
    <name type="scientific">uncultured Desulfovibrio sp</name>
    <dbReference type="NCBI Taxonomy" id="167968"/>
    <lineage>
        <taxon>Bacteria</taxon>
        <taxon>Pseudomonadati</taxon>
        <taxon>Thermodesulfobacteriota</taxon>
        <taxon>Desulfovibrionia</taxon>
        <taxon>Desulfovibrionales</taxon>
        <taxon>Desulfovibrionaceae</taxon>
        <taxon>Desulfovibrio</taxon>
        <taxon>environmental samples</taxon>
    </lineage>
</organism>
<name>A0A212JS49_9BACT</name>
<dbReference type="InterPro" id="IPR055270">
    <property type="entry name" value="Glyco_tran_10_C"/>
</dbReference>
<evidence type="ECO:0000259" key="1">
    <source>
        <dbReference type="Pfam" id="PF00852"/>
    </source>
</evidence>
<accession>A0A212JS49</accession>